<keyword evidence="1" id="KW-0812">Transmembrane</keyword>
<protein>
    <submittedName>
        <fullName evidence="2">Uncharacterized protein</fullName>
    </submittedName>
</protein>
<feature type="transmembrane region" description="Helical" evidence="1">
    <location>
        <begin position="20"/>
        <end position="41"/>
    </location>
</feature>
<name>A0A0A8YAT5_ARUDO</name>
<reference evidence="2" key="2">
    <citation type="journal article" date="2015" name="Data Brief">
        <title>Shoot transcriptome of the giant reed, Arundo donax.</title>
        <authorList>
            <person name="Barrero R.A."/>
            <person name="Guerrero F.D."/>
            <person name="Moolhuijzen P."/>
            <person name="Goolsby J.A."/>
            <person name="Tidwell J."/>
            <person name="Bellgard S.E."/>
            <person name="Bellgard M.I."/>
        </authorList>
    </citation>
    <scope>NUCLEOTIDE SEQUENCE</scope>
    <source>
        <tissue evidence="2">Shoot tissue taken approximately 20 cm above the soil surface</tissue>
    </source>
</reference>
<evidence type="ECO:0000256" key="1">
    <source>
        <dbReference type="SAM" id="Phobius"/>
    </source>
</evidence>
<accession>A0A0A8YAT5</accession>
<dbReference type="AlphaFoldDB" id="A0A0A8YAT5"/>
<keyword evidence="1" id="KW-1133">Transmembrane helix</keyword>
<reference evidence="2" key="1">
    <citation type="submission" date="2014-09" db="EMBL/GenBank/DDBJ databases">
        <authorList>
            <person name="Magalhaes I.L.F."/>
            <person name="Oliveira U."/>
            <person name="Santos F.R."/>
            <person name="Vidigal T.H.D.A."/>
            <person name="Brescovit A.D."/>
            <person name="Santos A.J."/>
        </authorList>
    </citation>
    <scope>NUCLEOTIDE SEQUENCE</scope>
    <source>
        <tissue evidence="2">Shoot tissue taken approximately 20 cm above the soil surface</tissue>
    </source>
</reference>
<proteinExistence type="predicted"/>
<dbReference type="EMBL" id="GBRH01277368">
    <property type="protein sequence ID" value="JAD20527.1"/>
    <property type="molecule type" value="Transcribed_RNA"/>
</dbReference>
<evidence type="ECO:0000313" key="2">
    <source>
        <dbReference type="EMBL" id="JAD20527.1"/>
    </source>
</evidence>
<sequence length="77" mass="9305">MTRYYTHFIDRLQWRYDANIWFVFTEHPFSFSSSILFFLFVYEGPGDELLSCVRYHPVLPLAYDLQVSPIFSQEISR</sequence>
<organism evidence="2">
    <name type="scientific">Arundo donax</name>
    <name type="common">Giant reed</name>
    <name type="synonym">Donax arundinaceus</name>
    <dbReference type="NCBI Taxonomy" id="35708"/>
    <lineage>
        <taxon>Eukaryota</taxon>
        <taxon>Viridiplantae</taxon>
        <taxon>Streptophyta</taxon>
        <taxon>Embryophyta</taxon>
        <taxon>Tracheophyta</taxon>
        <taxon>Spermatophyta</taxon>
        <taxon>Magnoliopsida</taxon>
        <taxon>Liliopsida</taxon>
        <taxon>Poales</taxon>
        <taxon>Poaceae</taxon>
        <taxon>PACMAD clade</taxon>
        <taxon>Arundinoideae</taxon>
        <taxon>Arundineae</taxon>
        <taxon>Arundo</taxon>
    </lineage>
</organism>
<keyword evidence="1" id="KW-0472">Membrane</keyword>